<evidence type="ECO:0000256" key="1">
    <source>
        <dbReference type="SAM" id="MobiDB-lite"/>
    </source>
</evidence>
<reference evidence="3" key="1">
    <citation type="submission" date="2015-09" db="EMBL/GenBank/DDBJ databases">
        <authorList>
            <consortium name="Pathogen Informatics"/>
        </authorList>
    </citation>
    <scope>NUCLEOTIDE SEQUENCE [LARGE SCALE GENOMIC DNA]</scope>
    <source>
        <strain evidence="3">Lake Konstanz</strain>
    </source>
</reference>
<dbReference type="AlphaFoldDB" id="A0A0S4IQ96"/>
<proteinExistence type="predicted"/>
<dbReference type="EMBL" id="CYKH01000241">
    <property type="protein sequence ID" value="CUF10500.1"/>
    <property type="molecule type" value="Genomic_DNA"/>
</dbReference>
<name>A0A0S4IQ96_BODSA</name>
<evidence type="ECO:0000313" key="3">
    <source>
        <dbReference type="Proteomes" id="UP000051952"/>
    </source>
</evidence>
<sequence length="185" mass="20718">MPPKTKKEAENVAEPTIEDPAVAAARAERERVQAEERKVFERNETIDRRRVEAMEQVGAKLIQFEKEKRLDPVGWASKTAYKGPKFVRVKLLVGNRGIPQETLEVPISEGETTVLLLKNGIRDAAVKLGHLAETYDPQHQRLYFQTKEVVVPDEYNCSLASLGICIGSSLQVALNTPTTMPSHLR</sequence>
<keyword evidence="3" id="KW-1185">Reference proteome</keyword>
<accession>A0A0S4IQ96</accession>
<feature type="region of interest" description="Disordered" evidence="1">
    <location>
        <begin position="1"/>
        <end position="28"/>
    </location>
</feature>
<organism evidence="2 3">
    <name type="scientific">Bodo saltans</name>
    <name type="common">Flagellated protozoan</name>
    <dbReference type="NCBI Taxonomy" id="75058"/>
    <lineage>
        <taxon>Eukaryota</taxon>
        <taxon>Discoba</taxon>
        <taxon>Euglenozoa</taxon>
        <taxon>Kinetoplastea</taxon>
        <taxon>Metakinetoplastina</taxon>
        <taxon>Eubodonida</taxon>
        <taxon>Bodonidae</taxon>
        <taxon>Bodo</taxon>
    </lineage>
</organism>
<gene>
    <name evidence="2" type="ORF">BSAL_00340</name>
</gene>
<protein>
    <submittedName>
        <fullName evidence="2">Uncharacterized protein</fullName>
    </submittedName>
</protein>
<dbReference type="Proteomes" id="UP000051952">
    <property type="component" value="Unassembled WGS sequence"/>
</dbReference>
<dbReference type="VEuPathDB" id="TriTrypDB:BSAL_00340"/>
<feature type="compositionally biased region" description="Basic and acidic residues" evidence="1">
    <location>
        <begin position="1"/>
        <end position="10"/>
    </location>
</feature>
<evidence type="ECO:0000313" key="2">
    <source>
        <dbReference type="EMBL" id="CUF10500.1"/>
    </source>
</evidence>